<feature type="region of interest" description="Disordered" evidence="2">
    <location>
        <begin position="141"/>
        <end position="220"/>
    </location>
</feature>
<dbReference type="AlphaFoldDB" id="A0A5P0ZHH1"/>
<dbReference type="InterPro" id="IPR009061">
    <property type="entry name" value="DNA-bd_dom_put_sf"/>
</dbReference>
<proteinExistence type="predicted"/>
<dbReference type="Proteomes" id="UP000380386">
    <property type="component" value="Unassembled WGS sequence"/>
</dbReference>
<dbReference type="RefSeq" id="WP_153382962.1">
    <property type="nucleotide sequence ID" value="NZ_VDFM01000005.1"/>
</dbReference>
<sequence length="220" mass="24762">MTNKKTNKFLTPAQAAEMLGISVATLRKYSLIVEHSTKNSGYFERNKQNNRLYTQKNLDDFNKMVELGHGPKMTLESAAKQIYPVSAATETQVSSKSNGTHNAQVANLENTIKELRANVDQQEKIIKNLNKKIKTLEAGEATKSTTEKAAATTKSSSTDSDEKYQAYLKQVRAAKAKKEKETNIDETAKQSSEKDSSLKTLVNMQVNNEKKPHWWNKFMK</sequence>
<feature type="coiled-coil region" evidence="1">
    <location>
        <begin position="98"/>
        <end position="139"/>
    </location>
</feature>
<keyword evidence="1" id="KW-0175">Coiled coil</keyword>
<comment type="caution">
    <text evidence="3">The sequence shown here is derived from an EMBL/GenBank/DDBJ whole genome shotgun (WGS) entry which is preliminary data.</text>
</comment>
<gene>
    <name evidence="3" type="ORF">FHL02_05745</name>
</gene>
<feature type="compositionally biased region" description="Basic and acidic residues" evidence="2">
    <location>
        <begin position="176"/>
        <end position="197"/>
    </location>
</feature>
<reference evidence="3 4" key="1">
    <citation type="journal article" date="2019" name="Syst. Appl. Microbiol.">
        <title>Polyphasic characterization of two novel Lactobacillus spp. isolated from blown salami packages: Description of Lactobacillus halodurans sp. nov. and Lactobacillus salsicarnum sp. nov.</title>
        <authorList>
            <person name="Schuster J.A."/>
            <person name="Klingl A."/>
            <person name="Vogel R.F."/>
            <person name="Ehrmann M.A."/>
        </authorList>
    </citation>
    <scope>NUCLEOTIDE SEQUENCE [LARGE SCALE GENOMIC DNA]</scope>
    <source>
        <strain evidence="3 4">TMW 1.2118</strain>
    </source>
</reference>
<feature type="compositionally biased region" description="Low complexity" evidence="2">
    <location>
        <begin position="141"/>
        <end position="158"/>
    </location>
</feature>
<organism evidence="3 4">
    <name type="scientific">Companilactobacillus mishanensis</name>
    <dbReference type="NCBI Taxonomy" id="2486008"/>
    <lineage>
        <taxon>Bacteria</taxon>
        <taxon>Bacillati</taxon>
        <taxon>Bacillota</taxon>
        <taxon>Bacilli</taxon>
        <taxon>Lactobacillales</taxon>
        <taxon>Lactobacillaceae</taxon>
        <taxon>Companilactobacillus</taxon>
    </lineage>
</organism>
<name>A0A5P0ZHH1_9LACO</name>
<dbReference type="SUPFAM" id="SSF46955">
    <property type="entry name" value="Putative DNA-binding domain"/>
    <property type="match status" value="1"/>
</dbReference>
<accession>A0A5P0ZHH1</accession>
<evidence type="ECO:0000313" key="3">
    <source>
        <dbReference type="EMBL" id="MQS52517.1"/>
    </source>
</evidence>
<evidence type="ECO:0000313" key="4">
    <source>
        <dbReference type="Proteomes" id="UP000380386"/>
    </source>
</evidence>
<dbReference type="OrthoDB" id="2157217at2"/>
<evidence type="ECO:0000256" key="2">
    <source>
        <dbReference type="SAM" id="MobiDB-lite"/>
    </source>
</evidence>
<feature type="compositionally biased region" description="Polar residues" evidence="2">
    <location>
        <begin position="198"/>
        <end position="207"/>
    </location>
</feature>
<protein>
    <submittedName>
        <fullName evidence="3">Uncharacterized protein</fullName>
    </submittedName>
</protein>
<evidence type="ECO:0000256" key="1">
    <source>
        <dbReference type="SAM" id="Coils"/>
    </source>
</evidence>
<dbReference type="Gene3D" id="1.10.1660.10">
    <property type="match status" value="1"/>
</dbReference>
<dbReference type="EMBL" id="VDFM01000005">
    <property type="protein sequence ID" value="MQS52517.1"/>
    <property type="molecule type" value="Genomic_DNA"/>
</dbReference>